<organism evidence="1 2">
    <name type="scientific">Thalictrum thalictroides</name>
    <name type="common">Rue-anemone</name>
    <name type="synonym">Anemone thalictroides</name>
    <dbReference type="NCBI Taxonomy" id="46969"/>
    <lineage>
        <taxon>Eukaryota</taxon>
        <taxon>Viridiplantae</taxon>
        <taxon>Streptophyta</taxon>
        <taxon>Embryophyta</taxon>
        <taxon>Tracheophyta</taxon>
        <taxon>Spermatophyta</taxon>
        <taxon>Magnoliopsida</taxon>
        <taxon>Ranunculales</taxon>
        <taxon>Ranunculaceae</taxon>
        <taxon>Thalictroideae</taxon>
        <taxon>Thalictrum</taxon>
    </lineage>
</organism>
<dbReference type="OrthoDB" id="1721419at2759"/>
<dbReference type="EMBL" id="JABWDY010009139">
    <property type="protein sequence ID" value="KAF5201661.1"/>
    <property type="molecule type" value="Genomic_DNA"/>
</dbReference>
<dbReference type="Proteomes" id="UP000554482">
    <property type="component" value="Unassembled WGS sequence"/>
</dbReference>
<protein>
    <submittedName>
        <fullName evidence="1">Uncharacterized protein</fullName>
    </submittedName>
</protein>
<comment type="caution">
    <text evidence="1">The sequence shown here is derived from an EMBL/GenBank/DDBJ whole genome shotgun (WGS) entry which is preliminary data.</text>
</comment>
<name>A0A7J6WW54_THATH</name>
<dbReference type="PANTHER" id="PTHR32176">
    <property type="entry name" value="XYLOSE ISOMERASE"/>
    <property type="match status" value="1"/>
</dbReference>
<evidence type="ECO:0000313" key="2">
    <source>
        <dbReference type="Proteomes" id="UP000554482"/>
    </source>
</evidence>
<keyword evidence="2" id="KW-1185">Reference proteome</keyword>
<dbReference type="Gene3D" id="3.40.1090.10">
    <property type="entry name" value="Cytosolic phospholipase A2 catalytic domain"/>
    <property type="match status" value="1"/>
</dbReference>
<accession>A0A7J6WW54</accession>
<sequence length="117" mass="13308">MEGGADMIDWNVEVDFKNTEKQEKHRYNYIRIQTYSLSGDVASMDNIKQSNLNALKEIGKELLNKKMSRMNLVAGKSEEIVVDKEVTNMAALDWFAQVLVAQRHRVQDAMKVASSSN</sequence>
<dbReference type="GO" id="GO:0047372">
    <property type="term" value="F:monoacylglycerol lipase activity"/>
    <property type="evidence" value="ECO:0007669"/>
    <property type="project" value="TreeGrafter"/>
</dbReference>
<proteinExistence type="predicted"/>
<evidence type="ECO:0000313" key="1">
    <source>
        <dbReference type="EMBL" id="KAF5201661.1"/>
    </source>
</evidence>
<gene>
    <name evidence="1" type="ORF">FRX31_008751</name>
</gene>
<dbReference type="PANTHER" id="PTHR32176:SF120">
    <property type="entry name" value="PATATIN"/>
    <property type="match status" value="1"/>
</dbReference>
<dbReference type="GO" id="GO:0004620">
    <property type="term" value="F:phospholipase activity"/>
    <property type="evidence" value="ECO:0007669"/>
    <property type="project" value="TreeGrafter"/>
</dbReference>
<dbReference type="AlphaFoldDB" id="A0A7J6WW54"/>
<reference evidence="1 2" key="1">
    <citation type="submission" date="2020-06" db="EMBL/GenBank/DDBJ databases">
        <title>Transcriptomic and genomic resources for Thalictrum thalictroides and T. hernandezii: Facilitating candidate gene discovery in an emerging model plant lineage.</title>
        <authorList>
            <person name="Arias T."/>
            <person name="Riano-Pachon D.M."/>
            <person name="Di Stilio V.S."/>
        </authorList>
    </citation>
    <scope>NUCLEOTIDE SEQUENCE [LARGE SCALE GENOMIC DNA]</scope>
    <source>
        <strain evidence="2">cv. WT478/WT964</strain>
        <tissue evidence="1">Leaves</tissue>
    </source>
</reference>